<accession>Q3SNP9</accession>
<organism evidence="2 3">
    <name type="scientific">Nitrobacter winogradskyi (strain ATCC 25391 / DSM 10237 / CIP 104748 / NCIMB 11846 / Nb-255)</name>
    <dbReference type="NCBI Taxonomy" id="323098"/>
    <lineage>
        <taxon>Bacteria</taxon>
        <taxon>Pseudomonadati</taxon>
        <taxon>Pseudomonadota</taxon>
        <taxon>Alphaproteobacteria</taxon>
        <taxon>Hyphomicrobiales</taxon>
        <taxon>Nitrobacteraceae</taxon>
        <taxon>Nitrobacter</taxon>
    </lineage>
</organism>
<proteinExistence type="predicted"/>
<feature type="region of interest" description="Disordered" evidence="1">
    <location>
        <begin position="16"/>
        <end position="35"/>
    </location>
</feature>
<evidence type="ECO:0000313" key="3">
    <source>
        <dbReference type="Proteomes" id="UP000002531"/>
    </source>
</evidence>
<sequence>MARRAAARSSAAILRLSSGCGPTPSATKRRAQKGWSPMKGQIAVGLAIDAKDEKAARWYERFGAMPLLDSSPLSLILPFKTIIDALDAAQSE</sequence>
<keyword evidence="3" id="KW-1185">Reference proteome</keyword>
<protein>
    <submittedName>
        <fullName evidence="2">Uncharacterized protein</fullName>
    </submittedName>
</protein>
<reference evidence="2 3" key="1">
    <citation type="journal article" date="2006" name="Appl. Environ. Microbiol.">
        <title>Genome sequence of the chemolithoautotrophic nitrite-oxidizing bacterium Nitrobacter winogradskyi Nb-255.</title>
        <authorList>
            <person name="Starkenburg S.R."/>
            <person name="Chain P.S."/>
            <person name="Sayavedra-Soto L.A."/>
            <person name="Hauser L."/>
            <person name="Land M.L."/>
            <person name="Larimer F.W."/>
            <person name="Malfatti S.A."/>
            <person name="Klotz M.G."/>
            <person name="Bottomley P.J."/>
            <person name="Arp D.J."/>
            <person name="Hickey W.J."/>
        </authorList>
    </citation>
    <scope>NUCLEOTIDE SEQUENCE [LARGE SCALE GENOMIC DNA]</scope>
    <source>
        <strain evidence="3">ATCC 25391 / DSM 10237 / CIP 104748 / NCIMB 11846 / Nb-255</strain>
    </source>
</reference>
<dbReference type="Proteomes" id="UP000002531">
    <property type="component" value="Chromosome"/>
</dbReference>
<gene>
    <name evidence="2" type="ordered locus">Nwi_2840</name>
</gene>
<dbReference type="AlphaFoldDB" id="Q3SNP9"/>
<dbReference type="KEGG" id="nwi:Nwi_2840"/>
<dbReference type="HOGENOM" id="CLU_2410274_0_0_5"/>
<name>Q3SNP9_NITWN</name>
<evidence type="ECO:0000313" key="2">
    <source>
        <dbReference type="EMBL" id="ABA06092.1"/>
    </source>
</evidence>
<dbReference type="STRING" id="323098.Nwi_2840"/>
<evidence type="ECO:0000256" key="1">
    <source>
        <dbReference type="SAM" id="MobiDB-lite"/>
    </source>
</evidence>
<dbReference type="EMBL" id="CP000115">
    <property type="protein sequence ID" value="ABA06092.1"/>
    <property type="molecule type" value="Genomic_DNA"/>
</dbReference>